<keyword evidence="2" id="KW-1185">Reference proteome</keyword>
<evidence type="ECO:0000313" key="1">
    <source>
        <dbReference type="EMBL" id="WAR19479.1"/>
    </source>
</evidence>
<evidence type="ECO:0000313" key="2">
    <source>
        <dbReference type="Proteomes" id="UP001164746"/>
    </source>
</evidence>
<accession>A0ABY7FE77</accession>
<reference evidence="1" key="1">
    <citation type="submission" date="2022-11" db="EMBL/GenBank/DDBJ databases">
        <title>Centuries of genome instability and evolution in soft-shell clam transmissible cancer (bioRxiv).</title>
        <authorList>
            <person name="Hart S.F.M."/>
            <person name="Yonemitsu M.A."/>
            <person name="Giersch R.M."/>
            <person name="Beal B.F."/>
            <person name="Arriagada G."/>
            <person name="Davis B.W."/>
            <person name="Ostrander E.A."/>
            <person name="Goff S.P."/>
            <person name="Metzger M.J."/>
        </authorList>
    </citation>
    <scope>NUCLEOTIDE SEQUENCE</scope>
    <source>
        <strain evidence="1">MELC-2E11</strain>
        <tissue evidence="1">Siphon/mantle</tissue>
    </source>
</reference>
<dbReference type="EMBL" id="CP111022">
    <property type="protein sequence ID" value="WAR19479.1"/>
    <property type="molecule type" value="Genomic_DNA"/>
</dbReference>
<sequence length="96" mass="11434">MASWKDILENEGYNQLIEAKKYTEELAKDDPEDEPYRSLYHARGIYKSVHKLIKKTADKHHWDEDFYFESIMSPQKKSQLVKNICKNALIKWKISS</sequence>
<gene>
    <name evidence="1" type="ORF">MAR_001317</name>
</gene>
<name>A0ABY7FE77_MYAAR</name>
<proteinExistence type="predicted"/>
<organism evidence="1 2">
    <name type="scientific">Mya arenaria</name>
    <name type="common">Soft-shell clam</name>
    <dbReference type="NCBI Taxonomy" id="6604"/>
    <lineage>
        <taxon>Eukaryota</taxon>
        <taxon>Metazoa</taxon>
        <taxon>Spiralia</taxon>
        <taxon>Lophotrochozoa</taxon>
        <taxon>Mollusca</taxon>
        <taxon>Bivalvia</taxon>
        <taxon>Autobranchia</taxon>
        <taxon>Heteroconchia</taxon>
        <taxon>Euheterodonta</taxon>
        <taxon>Imparidentia</taxon>
        <taxon>Neoheterodontei</taxon>
        <taxon>Myida</taxon>
        <taxon>Myoidea</taxon>
        <taxon>Myidae</taxon>
        <taxon>Mya</taxon>
    </lineage>
</organism>
<protein>
    <recommendedName>
        <fullName evidence="3">HEPN domain-containing protein</fullName>
    </recommendedName>
</protein>
<dbReference type="Proteomes" id="UP001164746">
    <property type="component" value="Chromosome 11"/>
</dbReference>
<evidence type="ECO:0008006" key="3">
    <source>
        <dbReference type="Google" id="ProtNLM"/>
    </source>
</evidence>